<keyword evidence="4" id="KW-1185">Reference proteome</keyword>
<dbReference type="Gene3D" id="1.20.1260.10">
    <property type="match status" value="1"/>
</dbReference>
<dbReference type="Proteomes" id="UP000224607">
    <property type="component" value="Unassembled WGS sequence"/>
</dbReference>
<reference evidence="2" key="2">
    <citation type="submission" date="2016-10" db="EMBL/GenBank/DDBJ databases">
        <authorList>
            <person name="de Groot N.N."/>
        </authorList>
    </citation>
    <scope>NUCLEOTIDE SEQUENCE [LARGE SCALE GENOMIC DNA]</scope>
    <source>
        <strain evidence="2">DSM 17908</strain>
    </source>
</reference>
<dbReference type="PANTHER" id="PTHR30458">
    <property type="entry name" value="PHENYLACETIC ACID DEGRADATION PROTEIN PAA"/>
    <property type="match status" value="1"/>
</dbReference>
<dbReference type="SUPFAM" id="SSF47240">
    <property type="entry name" value="Ferritin-like"/>
    <property type="match status" value="1"/>
</dbReference>
<protein>
    <submittedName>
        <fullName evidence="1">Phenylacetic acid degradation protein</fullName>
    </submittedName>
    <submittedName>
        <fullName evidence="2">Ring-1,2-phenylacetyl-CoA epoxidase subunit PaaC</fullName>
    </submittedName>
</protein>
<dbReference type="PANTHER" id="PTHR30458:SF0">
    <property type="entry name" value="1,2-PHENYLACETYL-COA EPOXIDASE, SUBUNIT C"/>
    <property type="match status" value="1"/>
</dbReference>
<proteinExistence type="predicted"/>
<organism evidence="2 3">
    <name type="scientific">Xenorhabdus mauleonii</name>
    <dbReference type="NCBI Taxonomy" id="351675"/>
    <lineage>
        <taxon>Bacteria</taxon>
        <taxon>Pseudomonadati</taxon>
        <taxon>Pseudomonadota</taxon>
        <taxon>Gammaproteobacteria</taxon>
        <taxon>Enterobacterales</taxon>
        <taxon>Morganellaceae</taxon>
        <taxon>Xenorhabdus</taxon>
    </lineage>
</organism>
<evidence type="ECO:0000313" key="1">
    <source>
        <dbReference type="EMBL" id="PHM44820.1"/>
    </source>
</evidence>
<dbReference type="Proteomes" id="UP000198919">
    <property type="component" value="Unassembled WGS sequence"/>
</dbReference>
<dbReference type="NCBIfam" id="TIGR02158">
    <property type="entry name" value="PA_CoA_Oxy3"/>
    <property type="match status" value="1"/>
</dbReference>
<dbReference type="InterPro" id="IPR007814">
    <property type="entry name" value="PaaA_PaaC"/>
</dbReference>
<dbReference type="InterPro" id="IPR052703">
    <property type="entry name" value="Aromatic_CoA_ox/epox"/>
</dbReference>
<dbReference type="InterPro" id="IPR011882">
    <property type="entry name" value="PaaC"/>
</dbReference>
<sequence>MNTHSVSASNHDLLNYVLRQGDTPLILAQRLCEWCGHAPELEIDLALSNIGLDLLGQARHFLSYAATIMPGANSHPGPEKKPDEDYLAFHRDEREFLNLLLVEQPNGGFNDTLVRQFFIDVYHVLLHQALGQSRDSQLAAISAKSLKEVEYHLRFSRGWMIRLGDGTEQSHKKIQHSINQLWRFTGELFHCDDIEQRLAEEGIAVDPRTLHEPWLDIVTETLAEATLEIPAELPYRQGGKQGLHTEHLGYMLAEMQSLQRAYPNCNW</sequence>
<evidence type="ECO:0000313" key="3">
    <source>
        <dbReference type="Proteomes" id="UP000198919"/>
    </source>
</evidence>
<dbReference type="OrthoDB" id="9789947at2"/>
<dbReference type="EMBL" id="NITY01000004">
    <property type="protein sequence ID" value="PHM44820.1"/>
    <property type="molecule type" value="Genomic_DNA"/>
</dbReference>
<dbReference type="AlphaFoldDB" id="A0A1I3PFB7"/>
<accession>A0A1I3PFB7</accession>
<dbReference type="InterPro" id="IPR009078">
    <property type="entry name" value="Ferritin-like_SF"/>
</dbReference>
<reference evidence="3" key="1">
    <citation type="submission" date="2016-10" db="EMBL/GenBank/DDBJ databases">
        <authorList>
            <person name="Varghese N."/>
            <person name="Submissions S."/>
        </authorList>
    </citation>
    <scope>NUCLEOTIDE SEQUENCE [LARGE SCALE GENOMIC DNA]</scope>
    <source>
        <strain evidence="3">DSM 17908</strain>
    </source>
</reference>
<dbReference type="InterPro" id="IPR012347">
    <property type="entry name" value="Ferritin-like"/>
</dbReference>
<dbReference type="Pfam" id="PF05138">
    <property type="entry name" value="PaaA_PaaC"/>
    <property type="match status" value="1"/>
</dbReference>
<dbReference type="GO" id="GO:0010124">
    <property type="term" value="P:phenylacetate catabolic process"/>
    <property type="evidence" value="ECO:0007669"/>
    <property type="project" value="InterPro"/>
</dbReference>
<evidence type="ECO:0000313" key="2">
    <source>
        <dbReference type="EMBL" id="SFJ20202.1"/>
    </source>
</evidence>
<dbReference type="EMBL" id="FORG01000006">
    <property type="protein sequence ID" value="SFJ20202.1"/>
    <property type="molecule type" value="Genomic_DNA"/>
</dbReference>
<dbReference type="FunFam" id="1.20.1260.10:FF:000012">
    <property type="entry name" value="1,2-phenylacetyl-CoA epoxidase, subunit C"/>
    <property type="match status" value="1"/>
</dbReference>
<evidence type="ECO:0000313" key="4">
    <source>
        <dbReference type="Proteomes" id="UP000224607"/>
    </source>
</evidence>
<dbReference type="STRING" id="351675.SAMN05421680_106127"/>
<gene>
    <name evidence="2" type="ORF">SAMN05421680_106127</name>
    <name evidence="1" type="ORF">Xmau_01534</name>
</gene>
<dbReference type="GO" id="GO:0005829">
    <property type="term" value="C:cytosol"/>
    <property type="evidence" value="ECO:0007669"/>
    <property type="project" value="TreeGrafter"/>
</dbReference>
<reference evidence="1 4" key="3">
    <citation type="journal article" date="2017" name="Nat. Microbiol.">
        <title>Natural product diversity associated with the nematode symbionts Photorhabdus and Xenorhabdus.</title>
        <authorList>
            <person name="Tobias N.J."/>
            <person name="Wolff H."/>
            <person name="Djahanschiri B."/>
            <person name="Grundmann F."/>
            <person name="Kronenwerth M."/>
            <person name="Shi Y.M."/>
            <person name="Simonyi S."/>
            <person name="Grun P."/>
            <person name="Shapiro-Ilan D."/>
            <person name="Pidot S.J."/>
            <person name="Stinear T.P."/>
            <person name="Ebersberger I."/>
            <person name="Bode H.B."/>
        </authorList>
    </citation>
    <scope>NUCLEOTIDE SEQUENCE [LARGE SCALE GENOMIC DNA]</scope>
    <source>
        <strain evidence="1 4">DSM 17908</strain>
    </source>
</reference>
<dbReference type="PIRSF" id="PIRSF037834">
    <property type="entry name" value="PA_CoA_Oase3"/>
    <property type="match status" value="1"/>
</dbReference>
<name>A0A1I3PFB7_9GAMM</name>
<dbReference type="RefSeq" id="WP_092509784.1">
    <property type="nucleotide sequence ID" value="NZ_CAWNQB010000034.1"/>
</dbReference>